<keyword evidence="1" id="KW-0963">Cytoplasm</keyword>
<evidence type="ECO:0000256" key="1">
    <source>
        <dbReference type="ARBA" id="ARBA00022490"/>
    </source>
</evidence>
<dbReference type="GO" id="GO:0003743">
    <property type="term" value="F:translation initiation factor activity"/>
    <property type="evidence" value="ECO:0007669"/>
    <property type="project" value="UniProtKB-KW"/>
</dbReference>
<evidence type="ECO:0000313" key="7">
    <source>
        <dbReference type="EMBL" id="SCU64716.1"/>
    </source>
</evidence>
<gene>
    <name evidence="7" type="ORF">TEOVI_000010900</name>
</gene>
<keyword evidence="2 7" id="KW-0396">Initiation factor</keyword>
<dbReference type="VEuPathDB" id="TriTrypDB:TEOVI_000010900"/>
<evidence type="ECO:0000256" key="3">
    <source>
        <dbReference type="ARBA" id="ARBA00022884"/>
    </source>
</evidence>
<keyword evidence="8" id="KW-1185">Reference proteome</keyword>
<evidence type="ECO:0000256" key="5">
    <source>
        <dbReference type="SAM" id="MobiDB-lite"/>
    </source>
</evidence>
<dbReference type="EMBL" id="CZPT02000133">
    <property type="protein sequence ID" value="SCU64716.1"/>
    <property type="molecule type" value="Genomic_DNA"/>
</dbReference>
<dbReference type="InterPro" id="IPR011400">
    <property type="entry name" value="EIF3B"/>
</dbReference>
<dbReference type="GeneID" id="92374049"/>
<evidence type="ECO:0000256" key="4">
    <source>
        <dbReference type="ARBA" id="ARBA00022917"/>
    </source>
</evidence>
<proteinExistence type="predicted"/>
<feature type="region of interest" description="Disordered" evidence="5">
    <location>
        <begin position="611"/>
        <end position="641"/>
    </location>
</feature>
<comment type="caution">
    <text evidence="7">The sequence shown here is derived from an EMBL/GenBank/DDBJ whole genome shotgun (WGS) entry which is preliminary data.</text>
</comment>
<dbReference type="RefSeq" id="XP_067076428.1">
    <property type="nucleotide sequence ID" value="XM_067220327.1"/>
</dbReference>
<feature type="compositionally biased region" description="Basic and acidic residues" evidence="5">
    <location>
        <begin position="611"/>
        <end position="634"/>
    </location>
</feature>
<protein>
    <submittedName>
        <fullName evidence="7">Translation initiation factor, putative</fullName>
    </submittedName>
</protein>
<dbReference type="InterPro" id="IPR015943">
    <property type="entry name" value="WD40/YVTN_repeat-like_dom_sf"/>
</dbReference>
<dbReference type="SUPFAM" id="SSF69322">
    <property type="entry name" value="Tricorn protease domain 2"/>
    <property type="match status" value="1"/>
</dbReference>
<dbReference type="GO" id="GO:0003723">
    <property type="term" value="F:RNA binding"/>
    <property type="evidence" value="ECO:0007669"/>
    <property type="project" value="UniProtKB-KW"/>
</dbReference>
<dbReference type="PANTHER" id="PTHR14068">
    <property type="entry name" value="EUKARYOTIC TRANSLATION INITIATION FACTOR 3 EIF3 -RELATED"/>
    <property type="match status" value="1"/>
</dbReference>
<dbReference type="InterPro" id="IPR013979">
    <property type="entry name" value="TIF_beta_prop-like"/>
</dbReference>
<keyword evidence="3" id="KW-0694">RNA-binding</keyword>
<dbReference type="GO" id="GO:0031369">
    <property type="term" value="F:translation initiation factor binding"/>
    <property type="evidence" value="ECO:0007669"/>
    <property type="project" value="InterPro"/>
</dbReference>
<dbReference type="Gene3D" id="2.130.10.10">
    <property type="entry name" value="YVTN repeat-like/Quinoprotein amine dehydrogenase"/>
    <property type="match status" value="1"/>
</dbReference>
<sequence>MEDDGLMSNIIIVNGLPARVTPEKRAMFLRHMTKKVSDVLGHDKFTIHPVLDEETEHVAGAFLTFATVNSAEDALARLNRFPFTKTDILSTYRWCALKAASEPPEEYKPPEMEQDTDADFAHTMAEDSMARPQFFIKQGESFDVEWYWFNYTTLKAELYRKPRPLKTDSVGQWTEMDRRQKRLDPGLVYGALTSVRPMPAWSTFGRIMVSQHMGGLKLWGGRKMHMLFEVTELDIKAFYISPQEKYLVVKSPKEVSVWNIRLSKKIRVLGGLDLADSDKWPIARYNAEDELVAISHACLEPMGQGKLFLYRAETMRALQVESNSETPVHSLVIPGLKVAEWNPAVGNQMAILVQGGSSEGWKIIIQNLVVKDDVVRAEVIEQRNFLQAQRLDLLWHPQGTHLVVKVTKTNSTEYSIFSVGVKSAAAYQLKVENGLTPGRFAWKPSGPHFAVICEDRARTGKLGDTSEIRIYCIKKQLKLIGHYPTSATHLFWAPRGSRLVATNYDKSTLHFYGINDSGACVQLERVTSPVTDTAWDPTGRFYAAWVSALRNSGDNQFRIFDLNGRELMQKSVRQLSHFAWRPLAPPVLTAAEIKHIQDNLREYSQRYQNEVKEQKEREEAELQSKEREKEEQYKKRMKGIARHHADKGLARTREELIASSRWSRLWARRMKSLPPEEMILHEVVTEERIERRRPLN</sequence>
<evidence type="ECO:0000256" key="2">
    <source>
        <dbReference type="ARBA" id="ARBA00022540"/>
    </source>
</evidence>
<accession>A0A1G4HZE1</accession>
<dbReference type="PANTHER" id="PTHR14068:SF0">
    <property type="entry name" value="EUKARYOTIC TRANSLATION INITIATION FACTOR 3 SUBUNIT B"/>
    <property type="match status" value="1"/>
</dbReference>
<evidence type="ECO:0000313" key="8">
    <source>
        <dbReference type="Proteomes" id="UP000195570"/>
    </source>
</evidence>
<evidence type="ECO:0000259" key="6">
    <source>
        <dbReference type="Pfam" id="PF08662"/>
    </source>
</evidence>
<dbReference type="Pfam" id="PF08662">
    <property type="entry name" value="eIF2A"/>
    <property type="match status" value="1"/>
</dbReference>
<name>A0A1G4HZE1_TRYEQ</name>
<dbReference type="Proteomes" id="UP000195570">
    <property type="component" value="Unassembled WGS sequence"/>
</dbReference>
<dbReference type="AlphaFoldDB" id="A0A1G4HZE1"/>
<feature type="domain" description="Translation initiation factor beta propellor-like" evidence="6">
    <location>
        <begin position="383"/>
        <end position="576"/>
    </location>
</feature>
<keyword evidence="4" id="KW-0648">Protein biosynthesis</keyword>
<organism evidence="7 8">
    <name type="scientific">Trypanosoma equiperdum</name>
    <dbReference type="NCBI Taxonomy" id="5694"/>
    <lineage>
        <taxon>Eukaryota</taxon>
        <taxon>Discoba</taxon>
        <taxon>Euglenozoa</taxon>
        <taxon>Kinetoplastea</taxon>
        <taxon>Metakinetoplastina</taxon>
        <taxon>Trypanosomatida</taxon>
        <taxon>Trypanosomatidae</taxon>
        <taxon>Trypanosoma</taxon>
    </lineage>
</organism>
<reference evidence="7" key="1">
    <citation type="submission" date="2016-09" db="EMBL/GenBank/DDBJ databases">
        <authorList>
            <person name="Hebert L."/>
            <person name="Moumen B."/>
        </authorList>
    </citation>
    <scope>NUCLEOTIDE SEQUENCE [LARGE SCALE GENOMIC DNA]</scope>
    <source>
        <strain evidence="7">OVI</strain>
    </source>
</reference>
<dbReference type="GO" id="GO:0005852">
    <property type="term" value="C:eukaryotic translation initiation factor 3 complex"/>
    <property type="evidence" value="ECO:0007669"/>
    <property type="project" value="InterPro"/>
</dbReference>